<sequence>MPHLANACPASEITKRYADWNNKMYPIRFILRRSQAEKLRNWVQDSCSVKLTVQDCITGCIVVILNICQEHKLTKITNAAGYRGIPALWADTALAGNPIYVIPTDEINPVNVTNIRHIAQQVRQSLISARQPDFIQEYMSVAGHYMSLAAKEDRQFFFGSDPHMMSVNSNLSLDWHSVHFGYPGSVRFHTTGVSKYYLRVFSANPTETELEDGIEFCFGVPREIKDGVLEKLEDINSGRFEF</sequence>
<evidence type="ECO:0000313" key="1">
    <source>
        <dbReference type="EMBL" id="KAK7466878.1"/>
    </source>
</evidence>
<accession>A0ABR1JX91</accession>
<gene>
    <name evidence="1" type="ORF">VKT23_003941</name>
</gene>
<protein>
    <submittedName>
        <fullName evidence="1">Uncharacterized protein</fullName>
    </submittedName>
</protein>
<dbReference type="Proteomes" id="UP001498398">
    <property type="component" value="Unassembled WGS sequence"/>
</dbReference>
<organism evidence="1 2">
    <name type="scientific">Marasmiellus scandens</name>
    <dbReference type="NCBI Taxonomy" id="2682957"/>
    <lineage>
        <taxon>Eukaryota</taxon>
        <taxon>Fungi</taxon>
        <taxon>Dikarya</taxon>
        <taxon>Basidiomycota</taxon>
        <taxon>Agaricomycotina</taxon>
        <taxon>Agaricomycetes</taxon>
        <taxon>Agaricomycetidae</taxon>
        <taxon>Agaricales</taxon>
        <taxon>Marasmiineae</taxon>
        <taxon>Omphalotaceae</taxon>
        <taxon>Marasmiellus</taxon>
    </lineage>
</organism>
<evidence type="ECO:0000313" key="2">
    <source>
        <dbReference type="Proteomes" id="UP001498398"/>
    </source>
</evidence>
<name>A0ABR1JX91_9AGAR</name>
<dbReference type="Gene3D" id="3.30.559.10">
    <property type="entry name" value="Chloramphenicol acetyltransferase-like domain"/>
    <property type="match status" value="1"/>
</dbReference>
<dbReference type="EMBL" id="JBANRG010000004">
    <property type="protein sequence ID" value="KAK7466878.1"/>
    <property type="molecule type" value="Genomic_DNA"/>
</dbReference>
<comment type="caution">
    <text evidence="1">The sequence shown here is derived from an EMBL/GenBank/DDBJ whole genome shotgun (WGS) entry which is preliminary data.</text>
</comment>
<keyword evidence="2" id="KW-1185">Reference proteome</keyword>
<proteinExistence type="predicted"/>
<dbReference type="InterPro" id="IPR023213">
    <property type="entry name" value="CAT-like_dom_sf"/>
</dbReference>
<reference evidence="1 2" key="1">
    <citation type="submission" date="2024-01" db="EMBL/GenBank/DDBJ databases">
        <title>A draft genome for the cacao thread blight pathogen Marasmiellus scandens.</title>
        <authorList>
            <person name="Baruah I.K."/>
            <person name="Leung J."/>
            <person name="Bukari Y."/>
            <person name="Amoako-Attah I."/>
            <person name="Meinhardt L.W."/>
            <person name="Bailey B.A."/>
            <person name="Cohen S.P."/>
        </authorList>
    </citation>
    <scope>NUCLEOTIDE SEQUENCE [LARGE SCALE GENOMIC DNA]</scope>
    <source>
        <strain evidence="1 2">GH-19</strain>
    </source>
</reference>